<evidence type="ECO:0000259" key="3">
    <source>
        <dbReference type="Pfam" id="PF04471"/>
    </source>
</evidence>
<dbReference type="InterPro" id="IPR014381">
    <property type="entry name" value="Arch_Rpo5/euc_Rpb5"/>
</dbReference>
<dbReference type="Pfam" id="PF04471">
    <property type="entry name" value="Mrr_cat"/>
    <property type="match status" value="1"/>
</dbReference>
<dbReference type="PIRSF" id="PIRSF000747">
    <property type="entry name" value="RPB5"/>
    <property type="match status" value="1"/>
</dbReference>
<dbReference type="GO" id="GO:0003677">
    <property type="term" value="F:DNA binding"/>
    <property type="evidence" value="ECO:0007669"/>
    <property type="project" value="InterPro"/>
</dbReference>
<dbReference type="GO" id="GO:0009307">
    <property type="term" value="P:DNA restriction-modification system"/>
    <property type="evidence" value="ECO:0007669"/>
    <property type="project" value="InterPro"/>
</dbReference>
<proteinExistence type="predicted"/>
<keyword evidence="4" id="KW-0240">DNA-directed RNA polymerase</keyword>
<evidence type="ECO:0000313" key="4">
    <source>
        <dbReference type="EMBL" id="ADP09443.1"/>
    </source>
</evidence>
<dbReference type="GO" id="GO:0042797">
    <property type="term" value="P:tRNA transcription by RNA polymerase III"/>
    <property type="evidence" value="ECO:0007669"/>
    <property type="project" value="TreeGrafter"/>
</dbReference>
<dbReference type="GO" id="GO:0006366">
    <property type="term" value="P:transcription by RNA polymerase II"/>
    <property type="evidence" value="ECO:0007669"/>
    <property type="project" value="TreeGrafter"/>
</dbReference>
<dbReference type="InterPro" id="IPR007560">
    <property type="entry name" value="Restrct_endonuc_IV_Mrr"/>
</dbReference>
<accession>G9BAM7</accession>
<protein>
    <submittedName>
        <fullName evidence="4">DNA-directed RNA polymerase subunit H</fullName>
    </submittedName>
</protein>
<evidence type="ECO:0000256" key="1">
    <source>
        <dbReference type="ARBA" id="ARBA00023163"/>
    </source>
</evidence>
<organism evidence="4">
    <name type="scientific">uncultured marine crenarchaeote E6-3G</name>
    <dbReference type="NCBI Taxonomy" id="907719"/>
    <lineage>
        <taxon>Archaea</taxon>
        <taxon>Candidatus Bathyarchaeota</taxon>
        <taxon>environmental samples</taxon>
    </lineage>
</organism>
<dbReference type="GO" id="GO:0004519">
    <property type="term" value="F:endonuclease activity"/>
    <property type="evidence" value="ECO:0007669"/>
    <property type="project" value="InterPro"/>
</dbReference>
<dbReference type="InterPro" id="IPR000783">
    <property type="entry name" value="RNA_pol_subH/Rpb5_C"/>
</dbReference>
<dbReference type="Pfam" id="PF01191">
    <property type="entry name" value="RNA_pol_Rpb5_C"/>
    <property type="match status" value="1"/>
</dbReference>
<dbReference type="EMBL" id="HQ214610">
    <property type="protein sequence ID" value="ADP09443.1"/>
    <property type="molecule type" value="Genomic_DNA"/>
</dbReference>
<dbReference type="AlphaFoldDB" id="G9BAM7"/>
<dbReference type="PANTHER" id="PTHR10535:SF0">
    <property type="entry name" value="DNA-DIRECTED RNA POLYMERASES I, II, AND III SUBUNIT RPABC1"/>
    <property type="match status" value="1"/>
</dbReference>
<dbReference type="SUPFAM" id="SSF55287">
    <property type="entry name" value="RPB5-like RNA polymerase subunit"/>
    <property type="match status" value="1"/>
</dbReference>
<gene>
    <name evidence="4" type="ORF">E6-3G_28</name>
</gene>
<dbReference type="GO" id="GO:0003899">
    <property type="term" value="F:DNA-directed RNA polymerase activity"/>
    <property type="evidence" value="ECO:0007669"/>
    <property type="project" value="InterPro"/>
</dbReference>
<feature type="domain" description="RNA polymerase subunit H/Rpb5 C-terminal" evidence="2">
    <location>
        <begin position="106"/>
        <end position="178"/>
    </location>
</feature>
<dbReference type="Gene3D" id="3.90.940.20">
    <property type="entry name" value="RPB5-like RNA polymerase subunit"/>
    <property type="match status" value="1"/>
</dbReference>
<evidence type="ECO:0000259" key="2">
    <source>
        <dbReference type="Pfam" id="PF01191"/>
    </source>
</evidence>
<dbReference type="GO" id="GO:0006362">
    <property type="term" value="P:transcription elongation by RNA polymerase I"/>
    <property type="evidence" value="ECO:0007669"/>
    <property type="project" value="TreeGrafter"/>
</dbReference>
<dbReference type="PANTHER" id="PTHR10535">
    <property type="entry name" value="DNA-DIRECTED RNA POLYMERASES I, II, AND III SUBUNIT RPABC1"/>
    <property type="match status" value="1"/>
</dbReference>
<keyword evidence="1" id="KW-0804">Transcription</keyword>
<name>G9BAM7_9ARCH</name>
<feature type="domain" description="Restriction endonuclease type IV Mrr" evidence="3">
    <location>
        <begin position="52"/>
        <end position="101"/>
    </location>
</feature>
<sequence>MSKSMSTVEKRASLLIKYRKLKVKKKEKEGDKTTYFLSRGDSNPIFLCIVGQRTIGIAYVRELRDLVEEAGADKGAIVTDGKYTYSAKANAPKMGIELIPRTLPTFDIFKHKLVSPAEILSEEERERVIEFYHAEPHQFPWIKASDPVSIILGARPGDILKTSGHSETAGTSVSYRYVV</sequence>
<dbReference type="InterPro" id="IPR035913">
    <property type="entry name" value="RPB5-like_sf"/>
</dbReference>
<dbReference type="GO" id="GO:0000428">
    <property type="term" value="C:DNA-directed RNA polymerase complex"/>
    <property type="evidence" value="ECO:0007669"/>
    <property type="project" value="UniProtKB-KW"/>
</dbReference>
<reference evidence="4" key="1">
    <citation type="journal article" date="2012" name="Environ. Microbiol.">
        <title>Genetic structure of three fosmid-fragments encoding 16S rRNA genes of the Miscellaneous Crenarchaeotic Group (MCG): implications for physiology and evolution of marine sedimentary archaea.</title>
        <authorList>
            <person name="Li P.Y."/>
            <person name="Xie B.B."/>
            <person name="Zhang X.Y."/>
            <person name="Qin Q.L."/>
            <person name="Dang H.Y."/>
            <person name="Wang X.M."/>
            <person name="Chen X.L."/>
            <person name="Yu J."/>
            <person name="Zhang Y.Z."/>
        </authorList>
    </citation>
    <scope>NUCLEOTIDE SEQUENCE</scope>
</reference>